<evidence type="ECO:0000256" key="1">
    <source>
        <dbReference type="ARBA" id="ARBA00006484"/>
    </source>
</evidence>
<dbReference type="PRINTS" id="PR00080">
    <property type="entry name" value="SDRFAMILY"/>
</dbReference>
<accession>A0A9P7ZVH3</accession>
<evidence type="ECO:0000313" key="5">
    <source>
        <dbReference type="Proteomes" id="UP000887229"/>
    </source>
</evidence>
<dbReference type="PANTHER" id="PTHR24321">
    <property type="entry name" value="DEHYDROGENASES, SHORT CHAIN"/>
    <property type="match status" value="1"/>
</dbReference>
<dbReference type="InterPro" id="IPR002347">
    <property type="entry name" value="SDR_fam"/>
</dbReference>
<sequence length="265" mass="27969">MSFSDQFKGKVIAITGAAQGIGYTTALVLASRGASLSLADIQSSTLDKARDTILSQCTSIKVFSQVVDVRSAEQVESWIKATVSHFGRLDGAANIAGIVPRSIGSDAGLVENISPDEWDSCLGVNLTGVMHCMKYQLRVMAEDSAIVNASSIAGLVGREKDSIYTATKHGVIGLTRSAAKEVGGRGVRVNAICPGRIETAMSKLAQEAFSKAGAADEYTRETLSDVAMRRKGQPEEVAKLIAFLLSEESSYITGNAISIDGGWNC</sequence>
<gene>
    <name evidence="4" type="ORF">F5Z01DRAFT_700796</name>
</gene>
<dbReference type="AlphaFoldDB" id="A0A9P7ZVH3"/>
<dbReference type="GO" id="GO:0016491">
    <property type="term" value="F:oxidoreductase activity"/>
    <property type="evidence" value="ECO:0007669"/>
    <property type="project" value="UniProtKB-KW"/>
</dbReference>
<dbReference type="PRINTS" id="PR00081">
    <property type="entry name" value="GDHRDH"/>
</dbReference>
<dbReference type="EMBL" id="MU251243">
    <property type="protein sequence ID" value="KAG9258497.1"/>
    <property type="molecule type" value="Genomic_DNA"/>
</dbReference>
<keyword evidence="3" id="KW-0560">Oxidoreductase</keyword>
<evidence type="ECO:0000256" key="2">
    <source>
        <dbReference type="ARBA" id="ARBA00022857"/>
    </source>
</evidence>
<dbReference type="GeneID" id="70297307"/>
<protein>
    <submittedName>
        <fullName evidence="4">ABA4 protein</fullName>
    </submittedName>
</protein>
<dbReference type="Proteomes" id="UP000887229">
    <property type="component" value="Unassembled WGS sequence"/>
</dbReference>
<dbReference type="RefSeq" id="XP_046122421.1">
    <property type="nucleotide sequence ID" value="XM_046266404.1"/>
</dbReference>
<dbReference type="PROSITE" id="PS00061">
    <property type="entry name" value="ADH_SHORT"/>
    <property type="match status" value="1"/>
</dbReference>
<dbReference type="Pfam" id="PF13561">
    <property type="entry name" value="adh_short_C2"/>
    <property type="match status" value="1"/>
</dbReference>
<proteinExistence type="inferred from homology"/>
<reference evidence="4" key="1">
    <citation type="journal article" date="2021" name="IMA Fungus">
        <title>Genomic characterization of three marine fungi, including Emericellopsis atlantica sp. nov. with signatures of a generalist lifestyle and marine biomass degradation.</title>
        <authorList>
            <person name="Hagestad O.C."/>
            <person name="Hou L."/>
            <person name="Andersen J.H."/>
            <person name="Hansen E.H."/>
            <person name="Altermark B."/>
            <person name="Li C."/>
            <person name="Kuhnert E."/>
            <person name="Cox R.J."/>
            <person name="Crous P.W."/>
            <person name="Spatafora J.W."/>
            <person name="Lail K."/>
            <person name="Amirebrahimi M."/>
            <person name="Lipzen A."/>
            <person name="Pangilinan J."/>
            <person name="Andreopoulos W."/>
            <person name="Hayes R.D."/>
            <person name="Ng V."/>
            <person name="Grigoriev I.V."/>
            <person name="Jackson S.A."/>
            <person name="Sutton T.D.S."/>
            <person name="Dobson A.D.W."/>
            <person name="Rama T."/>
        </authorList>
    </citation>
    <scope>NUCLEOTIDE SEQUENCE</scope>
    <source>
        <strain evidence="4">TS7</strain>
    </source>
</reference>
<name>A0A9P7ZVH3_9HYPO</name>
<comment type="caution">
    <text evidence="4">The sequence shown here is derived from an EMBL/GenBank/DDBJ whole genome shotgun (WGS) entry which is preliminary data.</text>
</comment>
<organism evidence="4 5">
    <name type="scientific">Emericellopsis atlantica</name>
    <dbReference type="NCBI Taxonomy" id="2614577"/>
    <lineage>
        <taxon>Eukaryota</taxon>
        <taxon>Fungi</taxon>
        <taxon>Dikarya</taxon>
        <taxon>Ascomycota</taxon>
        <taxon>Pezizomycotina</taxon>
        <taxon>Sordariomycetes</taxon>
        <taxon>Hypocreomycetidae</taxon>
        <taxon>Hypocreales</taxon>
        <taxon>Bionectriaceae</taxon>
        <taxon>Emericellopsis</taxon>
    </lineage>
</organism>
<dbReference type="Gene3D" id="3.40.50.720">
    <property type="entry name" value="NAD(P)-binding Rossmann-like Domain"/>
    <property type="match status" value="1"/>
</dbReference>
<comment type="similarity">
    <text evidence="1">Belongs to the short-chain dehydrogenases/reductases (SDR) family.</text>
</comment>
<dbReference type="PANTHER" id="PTHR24321:SF8">
    <property type="entry name" value="ESTRADIOL 17-BETA-DEHYDROGENASE 8-RELATED"/>
    <property type="match status" value="1"/>
</dbReference>
<dbReference type="InterPro" id="IPR020904">
    <property type="entry name" value="Sc_DH/Rdtase_CS"/>
</dbReference>
<evidence type="ECO:0000313" key="4">
    <source>
        <dbReference type="EMBL" id="KAG9258497.1"/>
    </source>
</evidence>
<dbReference type="OrthoDB" id="1669814at2759"/>
<keyword evidence="5" id="KW-1185">Reference proteome</keyword>
<dbReference type="SUPFAM" id="SSF51735">
    <property type="entry name" value="NAD(P)-binding Rossmann-fold domains"/>
    <property type="match status" value="1"/>
</dbReference>
<dbReference type="InterPro" id="IPR036291">
    <property type="entry name" value="NAD(P)-bd_dom_sf"/>
</dbReference>
<evidence type="ECO:0000256" key="3">
    <source>
        <dbReference type="ARBA" id="ARBA00023002"/>
    </source>
</evidence>
<dbReference type="FunFam" id="3.40.50.720:FF:000084">
    <property type="entry name" value="Short-chain dehydrogenase reductase"/>
    <property type="match status" value="1"/>
</dbReference>
<keyword evidence="2" id="KW-0521">NADP</keyword>